<dbReference type="RefSeq" id="WP_080803358.1">
    <property type="nucleotide sequence ID" value="NZ_LT828544.1"/>
</dbReference>
<dbReference type="STRING" id="1246637.MTBBW1_920002"/>
<dbReference type="Gene3D" id="3.30.2020.10">
    <property type="entry name" value="NE0471-like N-terminal domain"/>
    <property type="match status" value="1"/>
</dbReference>
<dbReference type="InterPro" id="IPR018841">
    <property type="entry name" value="DUF2442"/>
</dbReference>
<evidence type="ECO:0008006" key="3">
    <source>
        <dbReference type="Google" id="ProtNLM"/>
    </source>
</evidence>
<sequence length="92" mass="10804">MNSQLKTPWKKVIAVSPLHNFSLELQWEDGKKTRLCLDPRIYEKDIFWRLRNPRYFAQVSVDPLGGICWPEGEDLSPNFLSHNSVKNIVTYQ</sequence>
<protein>
    <recommendedName>
        <fullName evidence="3">DUF2442 domain-containing protein</fullName>
    </recommendedName>
</protein>
<dbReference type="Proteomes" id="UP000191931">
    <property type="component" value="Unassembled WGS sequence"/>
</dbReference>
<accession>A0A1W1HL00</accession>
<dbReference type="InterPro" id="IPR036782">
    <property type="entry name" value="NE0471-like_N"/>
</dbReference>
<dbReference type="OrthoDB" id="598100at2"/>
<keyword evidence="2" id="KW-1185">Reference proteome</keyword>
<dbReference type="SUPFAM" id="SSF143880">
    <property type="entry name" value="NE0471 N-terminal domain-like"/>
    <property type="match status" value="1"/>
</dbReference>
<organism evidence="1 2">
    <name type="scientific">Desulfamplus magnetovallimortis</name>
    <dbReference type="NCBI Taxonomy" id="1246637"/>
    <lineage>
        <taxon>Bacteria</taxon>
        <taxon>Pseudomonadati</taxon>
        <taxon>Thermodesulfobacteriota</taxon>
        <taxon>Desulfobacteria</taxon>
        <taxon>Desulfobacterales</taxon>
        <taxon>Desulfobacteraceae</taxon>
        <taxon>Desulfamplus</taxon>
    </lineage>
</organism>
<evidence type="ECO:0000313" key="2">
    <source>
        <dbReference type="Proteomes" id="UP000191931"/>
    </source>
</evidence>
<evidence type="ECO:0000313" key="1">
    <source>
        <dbReference type="EMBL" id="SLM33171.1"/>
    </source>
</evidence>
<dbReference type="AlphaFoldDB" id="A0A1W1HL00"/>
<name>A0A1W1HL00_9BACT</name>
<dbReference type="EMBL" id="FWEV01000339">
    <property type="protein sequence ID" value="SLM33171.1"/>
    <property type="molecule type" value="Genomic_DNA"/>
</dbReference>
<proteinExistence type="predicted"/>
<gene>
    <name evidence="1" type="ORF">MTBBW1_920002</name>
</gene>
<dbReference type="Pfam" id="PF10387">
    <property type="entry name" value="DUF2442"/>
    <property type="match status" value="1"/>
</dbReference>
<reference evidence="1 2" key="1">
    <citation type="submission" date="2017-03" db="EMBL/GenBank/DDBJ databases">
        <authorList>
            <person name="Afonso C.L."/>
            <person name="Miller P.J."/>
            <person name="Scott M.A."/>
            <person name="Spackman E."/>
            <person name="Goraichik I."/>
            <person name="Dimitrov K.M."/>
            <person name="Suarez D.L."/>
            <person name="Swayne D.E."/>
        </authorList>
    </citation>
    <scope>NUCLEOTIDE SEQUENCE [LARGE SCALE GENOMIC DNA]</scope>
    <source>
        <strain evidence="1">PRJEB14757</strain>
    </source>
</reference>